<evidence type="ECO:0000256" key="5">
    <source>
        <dbReference type="ARBA" id="ARBA00048348"/>
    </source>
</evidence>
<proteinExistence type="inferred from homology"/>
<evidence type="ECO:0000313" key="8">
    <source>
        <dbReference type="EMBL" id="SNR62416.1"/>
    </source>
</evidence>
<dbReference type="OrthoDB" id="9797527at2"/>
<dbReference type="EMBL" id="SIRL01000012">
    <property type="protein sequence ID" value="TBN47839.1"/>
    <property type="molecule type" value="Genomic_DNA"/>
</dbReference>
<accession>A0A238XTN7</accession>
<dbReference type="RefSeq" id="WP_089388930.1">
    <property type="nucleotide sequence ID" value="NZ_FZNM01000012.1"/>
</dbReference>
<dbReference type="PROSITE" id="PS00704">
    <property type="entry name" value="PROK_CO2_ANHYDRASE_1"/>
    <property type="match status" value="1"/>
</dbReference>
<evidence type="ECO:0000256" key="3">
    <source>
        <dbReference type="ARBA" id="ARBA00022833"/>
    </source>
</evidence>
<dbReference type="PROSITE" id="PS00705">
    <property type="entry name" value="PROK_CO2_ANHYDRASE_2"/>
    <property type="match status" value="1"/>
</dbReference>
<dbReference type="SMART" id="SM00947">
    <property type="entry name" value="Pro_CA"/>
    <property type="match status" value="1"/>
</dbReference>
<evidence type="ECO:0000256" key="2">
    <source>
        <dbReference type="ARBA" id="ARBA00022723"/>
    </source>
</evidence>
<comment type="function">
    <text evidence="7">Reversible hydration of carbon dioxide.</text>
</comment>
<keyword evidence="2 6" id="KW-0479">Metal-binding</keyword>
<feature type="binding site" evidence="6">
    <location>
        <position position="42"/>
    </location>
    <ligand>
        <name>Zn(2+)</name>
        <dbReference type="ChEBI" id="CHEBI:29105"/>
    </ligand>
</feature>
<dbReference type="Proteomes" id="UP000292859">
    <property type="component" value="Unassembled WGS sequence"/>
</dbReference>
<comment type="cofactor">
    <cofactor evidence="6">
        <name>Zn(2+)</name>
        <dbReference type="ChEBI" id="CHEBI:29105"/>
    </cofactor>
    <text evidence="6">Binds 1 zinc ion per subunit.</text>
</comment>
<dbReference type="GO" id="GO:0015976">
    <property type="term" value="P:carbon utilization"/>
    <property type="evidence" value="ECO:0007669"/>
    <property type="project" value="InterPro"/>
</dbReference>
<evidence type="ECO:0000256" key="4">
    <source>
        <dbReference type="ARBA" id="ARBA00023239"/>
    </source>
</evidence>
<organism evidence="8 10">
    <name type="scientific">Paracoccus sediminis</name>
    <dbReference type="NCBI Taxonomy" id="1214787"/>
    <lineage>
        <taxon>Bacteria</taxon>
        <taxon>Pseudomonadati</taxon>
        <taxon>Pseudomonadota</taxon>
        <taxon>Alphaproteobacteria</taxon>
        <taxon>Rhodobacterales</taxon>
        <taxon>Paracoccaceae</taxon>
        <taxon>Paracoccus</taxon>
    </lineage>
</organism>
<feature type="binding site" evidence="6">
    <location>
        <position position="99"/>
    </location>
    <ligand>
        <name>Zn(2+)</name>
        <dbReference type="ChEBI" id="CHEBI:29105"/>
    </ligand>
</feature>
<feature type="binding site" evidence="6">
    <location>
        <position position="96"/>
    </location>
    <ligand>
        <name>Zn(2+)</name>
        <dbReference type="ChEBI" id="CHEBI:29105"/>
    </ligand>
</feature>
<dbReference type="Pfam" id="PF00484">
    <property type="entry name" value="Pro_CA"/>
    <property type="match status" value="1"/>
</dbReference>
<evidence type="ECO:0000256" key="7">
    <source>
        <dbReference type="RuleBase" id="RU003956"/>
    </source>
</evidence>
<dbReference type="InterPro" id="IPR001765">
    <property type="entry name" value="Carbonic_anhydrase"/>
</dbReference>
<dbReference type="EC" id="4.2.1.1" evidence="7"/>
<reference evidence="8" key="1">
    <citation type="submission" date="2017-06" db="EMBL/GenBank/DDBJ databases">
        <authorList>
            <person name="Kim H.J."/>
            <person name="Triplett B.A."/>
        </authorList>
    </citation>
    <scope>NUCLEOTIDE SEQUENCE [LARGE SCALE GENOMIC DNA]</scope>
    <source>
        <strain evidence="8">DSM 26170</strain>
    </source>
</reference>
<dbReference type="Gene3D" id="3.40.1050.10">
    <property type="entry name" value="Carbonic anhydrase"/>
    <property type="match status" value="1"/>
</dbReference>
<dbReference type="EMBL" id="FZNM01000012">
    <property type="protein sequence ID" value="SNR62416.1"/>
    <property type="molecule type" value="Genomic_DNA"/>
</dbReference>
<keyword evidence="4 7" id="KW-0456">Lyase</keyword>
<dbReference type="InterPro" id="IPR015892">
    <property type="entry name" value="Carbonic_anhydrase_CS"/>
</dbReference>
<sequence length="205" mass="22988">MLNDLLVRNREWSKDRQAEEPDYFTKLAGLQAPEFFWIGCSDSRVPANVVAGLDPGEVFVHRNVANIIHSADMNVLSALEFAVDNLKVREIIVCGHYGCGGVRAATEDLPQSLADHWLEPIRRLARSYAIDLAQQPDLEARRDRLAQLNVIEGVRRICETAIVQRAWRRGAGLRVHGLIYGLKDGLLRDLDCSIGPCHFYAEVAE</sequence>
<dbReference type="CDD" id="cd00883">
    <property type="entry name" value="beta_CA_cladeA"/>
    <property type="match status" value="1"/>
</dbReference>
<keyword evidence="11" id="KW-1185">Reference proteome</keyword>
<dbReference type="FunFam" id="3.40.1050.10:FF:000001">
    <property type="entry name" value="Carbonic anhydrase"/>
    <property type="match status" value="1"/>
</dbReference>
<dbReference type="GO" id="GO:0004089">
    <property type="term" value="F:carbonate dehydratase activity"/>
    <property type="evidence" value="ECO:0007669"/>
    <property type="project" value="UniProtKB-UniRule"/>
</dbReference>
<dbReference type="PANTHER" id="PTHR11002">
    <property type="entry name" value="CARBONIC ANHYDRASE"/>
    <property type="match status" value="1"/>
</dbReference>
<reference evidence="10" key="2">
    <citation type="submission" date="2017-06" db="EMBL/GenBank/DDBJ databases">
        <authorList>
            <person name="Varghese N."/>
            <person name="Submissions S."/>
        </authorList>
    </citation>
    <scope>NUCLEOTIDE SEQUENCE [LARGE SCALE GENOMIC DNA]</scope>
    <source>
        <strain evidence="10">DSM 26170</strain>
    </source>
</reference>
<dbReference type="PANTHER" id="PTHR11002:SF76">
    <property type="entry name" value="CARBONIC ANHYDRASE"/>
    <property type="match status" value="1"/>
</dbReference>
<dbReference type="Proteomes" id="UP000198409">
    <property type="component" value="Unassembled WGS sequence"/>
</dbReference>
<comment type="catalytic activity">
    <reaction evidence="5 7">
        <text>hydrogencarbonate + H(+) = CO2 + H2O</text>
        <dbReference type="Rhea" id="RHEA:10748"/>
        <dbReference type="ChEBI" id="CHEBI:15377"/>
        <dbReference type="ChEBI" id="CHEBI:15378"/>
        <dbReference type="ChEBI" id="CHEBI:16526"/>
        <dbReference type="ChEBI" id="CHEBI:17544"/>
        <dbReference type="EC" id="4.2.1.1"/>
    </reaction>
</comment>
<evidence type="ECO:0000256" key="1">
    <source>
        <dbReference type="ARBA" id="ARBA00006217"/>
    </source>
</evidence>
<gene>
    <name evidence="9" type="ORF">EYF88_14420</name>
    <name evidence="8" type="ORF">SAMN06265378_11275</name>
</gene>
<name>A0A238XTN7_9RHOB</name>
<evidence type="ECO:0000256" key="6">
    <source>
        <dbReference type="PIRSR" id="PIRSR601765-1"/>
    </source>
</evidence>
<evidence type="ECO:0000313" key="10">
    <source>
        <dbReference type="Proteomes" id="UP000198409"/>
    </source>
</evidence>
<keyword evidence="3 6" id="KW-0862">Zinc</keyword>
<reference evidence="9 11" key="3">
    <citation type="submission" date="2019-02" db="EMBL/GenBank/DDBJ databases">
        <authorList>
            <person name="Zhang G."/>
        </authorList>
    </citation>
    <scope>NUCLEOTIDE SEQUENCE [LARGE SCALE GENOMIC DNA]</scope>
    <source>
        <strain evidence="9 11">CMB17</strain>
    </source>
</reference>
<dbReference type="AlphaFoldDB" id="A0A238XTN7"/>
<dbReference type="GO" id="GO:0008270">
    <property type="term" value="F:zinc ion binding"/>
    <property type="evidence" value="ECO:0007669"/>
    <property type="project" value="UniProtKB-UniRule"/>
</dbReference>
<evidence type="ECO:0000313" key="11">
    <source>
        <dbReference type="Proteomes" id="UP000292859"/>
    </source>
</evidence>
<evidence type="ECO:0000313" key="9">
    <source>
        <dbReference type="EMBL" id="TBN47839.1"/>
    </source>
</evidence>
<dbReference type="SUPFAM" id="SSF53056">
    <property type="entry name" value="beta-carbonic anhydrase, cab"/>
    <property type="match status" value="1"/>
</dbReference>
<protein>
    <recommendedName>
        <fullName evidence="7">Carbonic anhydrase</fullName>
        <ecNumber evidence="7">4.2.1.1</ecNumber>
    </recommendedName>
    <alternativeName>
        <fullName evidence="7">Carbonate dehydratase</fullName>
    </alternativeName>
</protein>
<comment type="similarity">
    <text evidence="1 7">Belongs to the beta-class carbonic anhydrase family.</text>
</comment>
<feature type="binding site" evidence="6">
    <location>
        <position position="40"/>
    </location>
    <ligand>
        <name>Zn(2+)</name>
        <dbReference type="ChEBI" id="CHEBI:29105"/>
    </ligand>
</feature>
<dbReference type="InterPro" id="IPR036874">
    <property type="entry name" value="Carbonic_anhydrase_sf"/>
</dbReference>